<reference evidence="2" key="1">
    <citation type="journal article" date="2023" name="Mol. Phylogenet. Evol.">
        <title>Genome-scale phylogeny and comparative genomics of the fungal order Sordariales.</title>
        <authorList>
            <person name="Hensen N."/>
            <person name="Bonometti L."/>
            <person name="Westerberg I."/>
            <person name="Brannstrom I.O."/>
            <person name="Guillou S."/>
            <person name="Cros-Aarteil S."/>
            <person name="Calhoun S."/>
            <person name="Haridas S."/>
            <person name="Kuo A."/>
            <person name="Mondo S."/>
            <person name="Pangilinan J."/>
            <person name="Riley R."/>
            <person name="LaButti K."/>
            <person name="Andreopoulos B."/>
            <person name="Lipzen A."/>
            <person name="Chen C."/>
            <person name="Yan M."/>
            <person name="Daum C."/>
            <person name="Ng V."/>
            <person name="Clum A."/>
            <person name="Steindorff A."/>
            <person name="Ohm R.A."/>
            <person name="Martin F."/>
            <person name="Silar P."/>
            <person name="Natvig D.O."/>
            <person name="Lalanne C."/>
            <person name="Gautier V."/>
            <person name="Ament-Velasquez S.L."/>
            <person name="Kruys A."/>
            <person name="Hutchinson M.I."/>
            <person name="Powell A.J."/>
            <person name="Barry K."/>
            <person name="Miller A.N."/>
            <person name="Grigoriev I.V."/>
            <person name="Debuchy R."/>
            <person name="Gladieux P."/>
            <person name="Hiltunen Thoren M."/>
            <person name="Johannesson H."/>
        </authorList>
    </citation>
    <scope>NUCLEOTIDE SEQUENCE</scope>
    <source>
        <strain evidence="2">FGSC 1904</strain>
    </source>
</reference>
<feature type="compositionally biased region" description="Polar residues" evidence="1">
    <location>
        <begin position="71"/>
        <end position="86"/>
    </location>
</feature>
<dbReference type="AlphaFoldDB" id="A0AAE0UBC1"/>
<reference evidence="2" key="2">
    <citation type="submission" date="2023-07" db="EMBL/GenBank/DDBJ databases">
        <authorList>
            <consortium name="Lawrence Berkeley National Laboratory"/>
            <person name="Haridas S."/>
            <person name="Hensen N."/>
            <person name="Bonometti L."/>
            <person name="Westerberg I."/>
            <person name="Brannstrom I.O."/>
            <person name="Guillou S."/>
            <person name="Cros-Aarteil S."/>
            <person name="Calhoun S."/>
            <person name="Kuo A."/>
            <person name="Mondo S."/>
            <person name="Pangilinan J."/>
            <person name="Riley R."/>
            <person name="LaButti K."/>
            <person name="Andreopoulos B."/>
            <person name="Lipzen A."/>
            <person name="Chen C."/>
            <person name="Yanf M."/>
            <person name="Daum C."/>
            <person name="Ng V."/>
            <person name="Clum A."/>
            <person name="Steindorff A."/>
            <person name="Ohm R."/>
            <person name="Martin F."/>
            <person name="Silar P."/>
            <person name="Natvig D."/>
            <person name="Lalanne C."/>
            <person name="Gautier V."/>
            <person name="Ament-velasquez S.L."/>
            <person name="Kruys A."/>
            <person name="Hutchinson M.I."/>
            <person name="Powell A.J."/>
            <person name="Barry K."/>
            <person name="Miller A.N."/>
            <person name="Grigoriev I.V."/>
            <person name="Debuchy R."/>
            <person name="Gladieux P."/>
            <person name="Thoren M.H."/>
            <person name="Johannesson H."/>
        </authorList>
    </citation>
    <scope>NUCLEOTIDE SEQUENCE</scope>
    <source>
        <strain evidence="2">FGSC 1904</strain>
    </source>
</reference>
<dbReference type="Proteomes" id="UP001281003">
    <property type="component" value="Unassembled WGS sequence"/>
</dbReference>
<feature type="compositionally biased region" description="Basic and acidic residues" evidence="1">
    <location>
        <begin position="26"/>
        <end position="39"/>
    </location>
</feature>
<protein>
    <submittedName>
        <fullName evidence="2">Uncharacterized protein</fullName>
    </submittedName>
</protein>
<feature type="region of interest" description="Disordered" evidence="1">
    <location>
        <begin position="1"/>
        <end position="133"/>
    </location>
</feature>
<keyword evidence="3" id="KW-1185">Reference proteome</keyword>
<name>A0AAE0UBC1_SORBR</name>
<gene>
    <name evidence="2" type="ORF">B0T20DRAFT_233874</name>
</gene>
<sequence length="150" mass="17105">MSRIFGRRSTSLKLMSPPNSMPLSEQENRDSSDNHHDDSAYSSLLDPMIRATEPPEHRRIKSTPGAWMQGFATSGQQDMSHRTWLSTAERRPSWTGERPPPRKLVKDPNGSGRPSFSVELSDSDGEKEKGVLRRQLTRLRSFYRREKPGP</sequence>
<evidence type="ECO:0000313" key="3">
    <source>
        <dbReference type="Proteomes" id="UP001281003"/>
    </source>
</evidence>
<evidence type="ECO:0000256" key="1">
    <source>
        <dbReference type="SAM" id="MobiDB-lite"/>
    </source>
</evidence>
<proteinExistence type="predicted"/>
<dbReference type="EMBL" id="JAUTDP010000007">
    <property type="protein sequence ID" value="KAK3397868.1"/>
    <property type="molecule type" value="Genomic_DNA"/>
</dbReference>
<organism evidence="2 3">
    <name type="scientific">Sordaria brevicollis</name>
    <dbReference type="NCBI Taxonomy" id="83679"/>
    <lineage>
        <taxon>Eukaryota</taxon>
        <taxon>Fungi</taxon>
        <taxon>Dikarya</taxon>
        <taxon>Ascomycota</taxon>
        <taxon>Pezizomycotina</taxon>
        <taxon>Sordariomycetes</taxon>
        <taxon>Sordariomycetidae</taxon>
        <taxon>Sordariales</taxon>
        <taxon>Sordariaceae</taxon>
        <taxon>Sordaria</taxon>
    </lineage>
</organism>
<accession>A0AAE0UBC1</accession>
<feature type="compositionally biased region" description="Polar residues" evidence="1">
    <location>
        <begin position="8"/>
        <end position="25"/>
    </location>
</feature>
<comment type="caution">
    <text evidence="2">The sequence shown here is derived from an EMBL/GenBank/DDBJ whole genome shotgun (WGS) entry which is preliminary data.</text>
</comment>
<evidence type="ECO:0000313" key="2">
    <source>
        <dbReference type="EMBL" id="KAK3397868.1"/>
    </source>
</evidence>